<keyword evidence="6 8" id="KW-0472">Membrane</keyword>
<evidence type="ECO:0000256" key="9">
    <source>
        <dbReference type="SAM" id="SignalP"/>
    </source>
</evidence>
<dbReference type="PANTHER" id="PTHR30069:SF29">
    <property type="entry name" value="HEMOGLOBIN AND HEMOGLOBIN-HAPTOGLOBIN-BINDING PROTEIN 1-RELATED"/>
    <property type="match status" value="1"/>
</dbReference>
<comment type="subcellular location">
    <subcellularLocation>
        <location evidence="1 8">Cell outer membrane</location>
        <topology evidence="1 8">Multi-pass membrane protein</topology>
    </subcellularLocation>
</comment>
<accession>M7NUT9</accession>
<dbReference type="SUPFAM" id="SSF56935">
    <property type="entry name" value="Porins"/>
    <property type="match status" value="1"/>
</dbReference>
<keyword evidence="2 8" id="KW-0813">Transport</keyword>
<dbReference type="GO" id="GO:0009279">
    <property type="term" value="C:cell outer membrane"/>
    <property type="evidence" value="ECO:0007669"/>
    <property type="project" value="UniProtKB-SubCell"/>
</dbReference>
<feature type="chain" id="PRO_5004082382" evidence="9">
    <location>
        <begin position="20"/>
        <end position="666"/>
    </location>
</feature>
<dbReference type="InterPro" id="IPR012910">
    <property type="entry name" value="Plug_dom"/>
</dbReference>
<reference evidence="11 12" key="1">
    <citation type="journal article" date="2013" name="Genome Announc.">
        <title>Draft Genome Sequence of Cesiribacter andamanensis Strain AMV16T, Isolated from a Soil Sample from a Mud Volcano in the Andaman Islands, India.</title>
        <authorList>
            <person name="Shivaji S."/>
            <person name="Ara S."/>
            <person name="Begum Z."/>
            <person name="Srinivas T.N."/>
            <person name="Singh A."/>
            <person name="Kumar Pinnaka A."/>
        </authorList>
    </citation>
    <scope>NUCLEOTIDE SEQUENCE [LARGE SCALE GENOMIC DNA]</scope>
    <source>
        <strain evidence="11 12">AMV16</strain>
    </source>
</reference>
<comment type="caution">
    <text evidence="11">The sequence shown here is derived from an EMBL/GenBank/DDBJ whole genome shotgun (WGS) entry which is preliminary data.</text>
</comment>
<dbReference type="eggNOG" id="COG4771">
    <property type="taxonomic scope" value="Bacteria"/>
</dbReference>
<dbReference type="Gene3D" id="2.170.130.10">
    <property type="entry name" value="TonB-dependent receptor, plug domain"/>
    <property type="match status" value="1"/>
</dbReference>
<keyword evidence="4 8" id="KW-0812">Transmembrane</keyword>
<evidence type="ECO:0000256" key="2">
    <source>
        <dbReference type="ARBA" id="ARBA00022448"/>
    </source>
</evidence>
<dbReference type="Proteomes" id="UP000011910">
    <property type="component" value="Unassembled WGS sequence"/>
</dbReference>
<dbReference type="InterPro" id="IPR036942">
    <property type="entry name" value="Beta-barrel_TonB_sf"/>
</dbReference>
<evidence type="ECO:0000256" key="7">
    <source>
        <dbReference type="ARBA" id="ARBA00023237"/>
    </source>
</evidence>
<dbReference type="InterPro" id="IPR037066">
    <property type="entry name" value="Plug_dom_sf"/>
</dbReference>
<evidence type="ECO:0000313" key="11">
    <source>
        <dbReference type="EMBL" id="EMR02224.1"/>
    </source>
</evidence>
<dbReference type="GO" id="GO:0044718">
    <property type="term" value="P:siderophore transmembrane transport"/>
    <property type="evidence" value="ECO:0007669"/>
    <property type="project" value="TreeGrafter"/>
</dbReference>
<evidence type="ECO:0000313" key="12">
    <source>
        <dbReference type="Proteomes" id="UP000011910"/>
    </source>
</evidence>
<dbReference type="PATRIC" id="fig|1279009.4.peg.2655"/>
<feature type="domain" description="TonB-dependent receptor plug" evidence="10">
    <location>
        <begin position="64"/>
        <end position="170"/>
    </location>
</feature>
<dbReference type="PROSITE" id="PS52016">
    <property type="entry name" value="TONB_DEPENDENT_REC_3"/>
    <property type="match status" value="1"/>
</dbReference>
<protein>
    <submittedName>
        <fullName evidence="11">Colicin I receptor</fullName>
    </submittedName>
</protein>
<dbReference type="InterPro" id="IPR039426">
    <property type="entry name" value="TonB-dep_rcpt-like"/>
</dbReference>
<keyword evidence="7 8" id="KW-0998">Cell outer membrane</keyword>
<dbReference type="AlphaFoldDB" id="M7NUT9"/>
<feature type="signal peptide" evidence="9">
    <location>
        <begin position="1"/>
        <end position="19"/>
    </location>
</feature>
<dbReference type="GO" id="GO:0015344">
    <property type="term" value="F:siderophore uptake transmembrane transporter activity"/>
    <property type="evidence" value="ECO:0007669"/>
    <property type="project" value="TreeGrafter"/>
</dbReference>
<keyword evidence="5 9" id="KW-0732">Signal</keyword>
<evidence type="ECO:0000256" key="8">
    <source>
        <dbReference type="PROSITE-ProRule" id="PRU01360"/>
    </source>
</evidence>
<evidence type="ECO:0000256" key="4">
    <source>
        <dbReference type="ARBA" id="ARBA00022692"/>
    </source>
</evidence>
<evidence type="ECO:0000259" key="10">
    <source>
        <dbReference type="Pfam" id="PF07715"/>
    </source>
</evidence>
<dbReference type="STRING" id="1279009.ADICEAN_02619"/>
<organism evidence="11 12">
    <name type="scientific">Cesiribacter andamanensis AMV16</name>
    <dbReference type="NCBI Taxonomy" id="1279009"/>
    <lineage>
        <taxon>Bacteria</taxon>
        <taxon>Pseudomonadati</taxon>
        <taxon>Bacteroidota</taxon>
        <taxon>Cytophagia</taxon>
        <taxon>Cytophagales</taxon>
        <taxon>Cesiribacteraceae</taxon>
        <taxon>Cesiribacter</taxon>
    </lineage>
</organism>
<keyword evidence="12" id="KW-1185">Reference proteome</keyword>
<evidence type="ECO:0000256" key="3">
    <source>
        <dbReference type="ARBA" id="ARBA00022452"/>
    </source>
</evidence>
<keyword evidence="3 8" id="KW-1134">Transmembrane beta strand</keyword>
<dbReference type="Gene3D" id="2.40.170.20">
    <property type="entry name" value="TonB-dependent receptor, beta-barrel domain"/>
    <property type="match status" value="1"/>
</dbReference>
<proteinExistence type="inferred from homology"/>
<keyword evidence="11" id="KW-0675">Receptor</keyword>
<dbReference type="Pfam" id="PF07715">
    <property type="entry name" value="Plug"/>
    <property type="match status" value="1"/>
</dbReference>
<evidence type="ECO:0000256" key="6">
    <source>
        <dbReference type="ARBA" id="ARBA00023136"/>
    </source>
</evidence>
<evidence type="ECO:0000256" key="1">
    <source>
        <dbReference type="ARBA" id="ARBA00004571"/>
    </source>
</evidence>
<evidence type="ECO:0000256" key="5">
    <source>
        <dbReference type="ARBA" id="ARBA00022729"/>
    </source>
</evidence>
<dbReference type="RefSeq" id="WP_009196009.1">
    <property type="nucleotide sequence ID" value="NZ_AODQ01000067.1"/>
</dbReference>
<dbReference type="PANTHER" id="PTHR30069">
    <property type="entry name" value="TONB-DEPENDENT OUTER MEMBRANE RECEPTOR"/>
    <property type="match status" value="1"/>
</dbReference>
<gene>
    <name evidence="11" type="primary">cirA_5</name>
    <name evidence="11" type="ORF">ADICEAN_02619</name>
</gene>
<sequence>MKHTFQMLLLAACATLPMAARGQVPADSAMLELQNLSAYEQASALQAHLNDKMGVGSHIGLSSRETPGIVSVITANEIRSIGARDFIDIMRLVPGFDFASDVELAVGPTIRGNWAMEGKMLLMVDGVKYNELLFQALFFGNHLPVDQIERVEVIRGPGSAMYGGTAEYGVINITTKGAAGLNGLSANATYSRYSQDLARRSLGLSIGKQLGDVRLDFTGHTGHGNSSDRMYAPLFDALAGEVNMAGGRGQTQPTFISTGLQWKGVKARFVYDDYQWASYHYDLRNKMLNGLLSYEAKIGKRLTLTPELSYTQQVPWSYQTLIFDEEAYDVDYKISAQRSTAGLRAGYRASHRLYLTGGVEWYDERARDLLDTQNFGDVERVAYQNFGAFGEVLLKHRIANITAGMRMDHHSAFGGAMAPRFALTKHVNRWHFKGLASGAYRAPGIENINLSEDLKPERTTTFELETGYQFTKDMLLSANLFKIATRDVIVYSYNGQGEQAYENFDYVGSRGLEVVYQIRKNRWFANLSYSYSQASDKNSVETYKVAGRDHLNIGIAAHKATLHGGLQLKQHLSLNPSLVRIGERWGYAALDEEEMPILQRFAPLHLLNLQLHYKDLLPGLSLGLGVHNLLDEENNFIQAYNGDSAPVPGPGREFTLKASYDLNFKK</sequence>
<name>M7NUT9_9BACT</name>
<dbReference type="EMBL" id="AODQ01000067">
    <property type="protein sequence ID" value="EMR02224.1"/>
    <property type="molecule type" value="Genomic_DNA"/>
</dbReference>
<comment type="similarity">
    <text evidence="8">Belongs to the TonB-dependent receptor family.</text>
</comment>